<organism evidence="7 8">
    <name type="scientific">Deinandra increscens subsp. villosa</name>
    <dbReference type="NCBI Taxonomy" id="3103831"/>
    <lineage>
        <taxon>Eukaryota</taxon>
        <taxon>Viridiplantae</taxon>
        <taxon>Streptophyta</taxon>
        <taxon>Embryophyta</taxon>
        <taxon>Tracheophyta</taxon>
        <taxon>Spermatophyta</taxon>
        <taxon>Magnoliopsida</taxon>
        <taxon>eudicotyledons</taxon>
        <taxon>Gunneridae</taxon>
        <taxon>Pentapetalae</taxon>
        <taxon>asterids</taxon>
        <taxon>campanulids</taxon>
        <taxon>Asterales</taxon>
        <taxon>Asteraceae</taxon>
        <taxon>Asteroideae</taxon>
        <taxon>Heliantheae alliance</taxon>
        <taxon>Madieae</taxon>
        <taxon>Madiinae</taxon>
        <taxon>Deinandra</taxon>
    </lineage>
</organism>
<evidence type="ECO:0000256" key="4">
    <source>
        <dbReference type="ARBA" id="ARBA00023136"/>
    </source>
</evidence>
<evidence type="ECO:0000313" key="8">
    <source>
        <dbReference type="Proteomes" id="UP001408789"/>
    </source>
</evidence>
<dbReference type="Pfam" id="PF03168">
    <property type="entry name" value="LEA_2"/>
    <property type="match status" value="1"/>
</dbReference>
<feature type="domain" description="Late embryogenesis abundant protein LEA-2 subgroup" evidence="6">
    <location>
        <begin position="101"/>
        <end position="194"/>
    </location>
</feature>
<keyword evidence="4 5" id="KW-0472">Membrane</keyword>
<dbReference type="GO" id="GO:0016020">
    <property type="term" value="C:membrane"/>
    <property type="evidence" value="ECO:0007669"/>
    <property type="project" value="UniProtKB-SubCell"/>
</dbReference>
<dbReference type="AlphaFoldDB" id="A0AAP0CUH9"/>
<feature type="transmembrane region" description="Helical" evidence="5">
    <location>
        <begin position="50"/>
        <end position="68"/>
    </location>
</feature>
<dbReference type="PANTHER" id="PTHR31234:SF69">
    <property type="entry name" value="EXPRESSED PROTEIN"/>
    <property type="match status" value="1"/>
</dbReference>
<evidence type="ECO:0000256" key="1">
    <source>
        <dbReference type="ARBA" id="ARBA00004167"/>
    </source>
</evidence>
<dbReference type="Proteomes" id="UP001408789">
    <property type="component" value="Unassembled WGS sequence"/>
</dbReference>
<keyword evidence="3 5" id="KW-1133">Transmembrane helix</keyword>
<protein>
    <recommendedName>
        <fullName evidence="6">Late embryogenesis abundant protein LEA-2 subgroup domain-containing protein</fullName>
    </recommendedName>
</protein>
<sequence length="218" mass="24328">MTSGKPEPPPPSAYPYHALPSTPQQPQFYVVLPFYSSSGHRTRRRLCRRYLSCFITSLLLSAALYFLWPSDPYLKVVNLRLDRLKVNSAPISLDIALAVRIKVRNPDVYSLSYQSLNVSVEYRGEHLGFVTSDHGSVKAFGTSYIDATLVLDGSEVISQAVFLIEDLFRGAIPLTTTSEIHGSLGVLFFNVPITAKLSCEVVMNIHNQTIERQDCYPA</sequence>
<gene>
    <name evidence="7" type="ORF">SSX86_021191</name>
</gene>
<evidence type="ECO:0000313" key="7">
    <source>
        <dbReference type="EMBL" id="KAK9060487.1"/>
    </source>
</evidence>
<keyword evidence="2 5" id="KW-0812">Transmembrane</keyword>
<evidence type="ECO:0000256" key="2">
    <source>
        <dbReference type="ARBA" id="ARBA00022692"/>
    </source>
</evidence>
<dbReference type="PANTHER" id="PTHR31234">
    <property type="entry name" value="LATE EMBRYOGENESIS ABUNDANT (LEA) HYDROXYPROLINE-RICH GLYCOPROTEIN FAMILY"/>
    <property type="match status" value="1"/>
</dbReference>
<reference evidence="7 8" key="1">
    <citation type="submission" date="2024-04" db="EMBL/GenBank/DDBJ databases">
        <title>The reference genome of an endangered Asteraceae, Deinandra increscens subsp. villosa, native to the Central Coast of California.</title>
        <authorList>
            <person name="Guilliams M."/>
            <person name="Hasenstab-Lehman K."/>
            <person name="Meyer R."/>
            <person name="Mcevoy S."/>
        </authorList>
    </citation>
    <scope>NUCLEOTIDE SEQUENCE [LARGE SCALE GENOMIC DNA]</scope>
    <source>
        <tissue evidence="7">Leaf</tissue>
    </source>
</reference>
<dbReference type="InterPro" id="IPR044839">
    <property type="entry name" value="NDR1-like"/>
</dbReference>
<dbReference type="EMBL" id="JBCNJP010000020">
    <property type="protein sequence ID" value="KAK9060487.1"/>
    <property type="molecule type" value="Genomic_DNA"/>
</dbReference>
<dbReference type="InterPro" id="IPR004864">
    <property type="entry name" value="LEA_2"/>
</dbReference>
<comment type="caution">
    <text evidence="7">The sequence shown here is derived from an EMBL/GenBank/DDBJ whole genome shotgun (WGS) entry which is preliminary data.</text>
</comment>
<evidence type="ECO:0000259" key="6">
    <source>
        <dbReference type="Pfam" id="PF03168"/>
    </source>
</evidence>
<dbReference type="SUPFAM" id="SSF117070">
    <property type="entry name" value="LEA14-like"/>
    <property type="match status" value="1"/>
</dbReference>
<proteinExistence type="predicted"/>
<name>A0AAP0CUH9_9ASTR</name>
<dbReference type="GO" id="GO:0098542">
    <property type="term" value="P:defense response to other organism"/>
    <property type="evidence" value="ECO:0007669"/>
    <property type="project" value="InterPro"/>
</dbReference>
<comment type="subcellular location">
    <subcellularLocation>
        <location evidence="1">Membrane</location>
        <topology evidence="1">Single-pass membrane protein</topology>
    </subcellularLocation>
</comment>
<evidence type="ECO:0000256" key="3">
    <source>
        <dbReference type="ARBA" id="ARBA00022989"/>
    </source>
</evidence>
<evidence type="ECO:0000256" key="5">
    <source>
        <dbReference type="SAM" id="Phobius"/>
    </source>
</evidence>
<keyword evidence="8" id="KW-1185">Reference proteome</keyword>
<accession>A0AAP0CUH9</accession>
<dbReference type="Gene3D" id="2.60.40.1820">
    <property type="match status" value="1"/>
</dbReference>